<dbReference type="Proteomes" id="UP001144297">
    <property type="component" value="Unassembled WGS sequence"/>
</dbReference>
<reference evidence="1" key="1">
    <citation type="submission" date="2022-12" db="EMBL/GenBank/DDBJ databases">
        <title>Reference genome sequencing for broad-spectrum identification of bacterial and archaeal isolates by mass spectrometry.</title>
        <authorList>
            <person name="Sekiguchi Y."/>
            <person name="Tourlousse D.M."/>
        </authorList>
    </citation>
    <scope>NUCLEOTIDE SEQUENCE</scope>
    <source>
        <strain evidence="1">TSL-P1</strain>
    </source>
</reference>
<proteinExistence type="predicted"/>
<evidence type="ECO:0000313" key="2">
    <source>
        <dbReference type="Proteomes" id="UP001144297"/>
    </source>
</evidence>
<organism evidence="1 2">
    <name type="scientific">Thermodesulfovibrio yellowstonii</name>
    <dbReference type="NCBI Taxonomy" id="28262"/>
    <lineage>
        <taxon>Bacteria</taxon>
        <taxon>Pseudomonadati</taxon>
        <taxon>Nitrospirota</taxon>
        <taxon>Thermodesulfovibrionia</taxon>
        <taxon>Thermodesulfovibrionales</taxon>
        <taxon>Thermodesulfovibrionaceae</taxon>
        <taxon>Thermodesulfovibrio</taxon>
    </lineage>
</organism>
<gene>
    <name evidence="1" type="ORF">TISLANDTSLP1_10420</name>
</gene>
<keyword evidence="2" id="KW-1185">Reference proteome</keyword>
<dbReference type="EMBL" id="BSDX01000001">
    <property type="protein sequence ID" value="GLI53349.1"/>
    <property type="molecule type" value="Genomic_DNA"/>
</dbReference>
<accession>A0A9W6GDN8</accession>
<protein>
    <submittedName>
        <fullName evidence="1">Uncharacterized protein</fullName>
    </submittedName>
</protein>
<name>A0A9W6GDN8_9BACT</name>
<comment type="caution">
    <text evidence="1">The sequence shown here is derived from an EMBL/GenBank/DDBJ whole genome shotgun (WGS) entry which is preliminary data.</text>
</comment>
<sequence>MNIEYLKKIQNQVMRYAQKKFDPRRSGRNDVTAEDVEQEMLKIVWQSYQNGNGLKKVMVEEKLIPMWQLHDIFLNALRNLKIGKKERNKLHSLEPKKAIRNANGETVDYYYPANSDILEQKSVVKSMPKKERKQWLGKIRRLKKKGLSDDEIIKMLASAAQLKKKCYEPQE</sequence>
<evidence type="ECO:0000313" key="1">
    <source>
        <dbReference type="EMBL" id="GLI53349.1"/>
    </source>
</evidence>
<dbReference type="AlphaFoldDB" id="A0A9W6GDN8"/>